<evidence type="ECO:0000313" key="3">
    <source>
        <dbReference type="Proteomes" id="UP001400965"/>
    </source>
</evidence>
<keyword evidence="3" id="KW-1185">Reference proteome</keyword>
<keyword evidence="1" id="KW-0472">Membrane</keyword>
<keyword evidence="1" id="KW-0812">Transmembrane</keyword>
<reference evidence="3" key="1">
    <citation type="journal article" date="2019" name="Int. J. Syst. Evol. Microbiol.">
        <title>The Global Catalogue of Microorganisms (GCM) 10K type strain sequencing project: providing services to taxonomists for standard genome sequencing and annotation.</title>
        <authorList>
            <consortium name="The Broad Institute Genomics Platform"/>
            <consortium name="The Broad Institute Genome Sequencing Center for Infectious Disease"/>
            <person name="Wu L."/>
            <person name="Ma J."/>
        </authorList>
    </citation>
    <scope>NUCLEOTIDE SEQUENCE [LARGE SCALE GENOMIC DNA]</scope>
    <source>
        <strain evidence="3">JCM 6486</strain>
    </source>
</reference>
<evidence type="ECO:0000313" key="2">
    <source>
        <dbReference type="EMBL" id="GAA0862906.1"/>
    </source>
</evidence>
<feature type="transmembrane region" description="Helical" evidence="1">
    <location>
        <begin position="44"/>
        <end position="60"/>
    </location>
</feature>
<gene>
    <name evidence="2" type="ORF">GCM10008917_10140</name>
</gene>
<dbReference type="EMBL" id="BAAACP010000005">
    <property type="protein sequence ID" value="GAA0862906.1"/>
    <property type="molecule type" value="Genomic_DNA"/>
</dbReference>
<organism evidence="2 3">
    <name type="scientific">Paraclostridium tenue</name>
    <dbReference type="NCBI Taxonomy" id="1737"/>
    <lineage>
        <taxon>Bacteria</taxon>
        <taxon>Bacillati</taxon>
        <taxon>Bacillota</taxon>
        <taxon>Clostridia</taxon>
        <taxon>Peptostreptococcales</taxon>
        <taxon>Peptostreptococcaceae</taxon>
        <taxon>Paraclostridium</taxon>
    </lineage>
</organism>
<dbReference type="Proteomes" id="UP001400965">
    <property type="component" value="Unassembled WGS sequence"/>
</dbReference>
<name>A0ABP3XEX0_9FIRM</name>
<comment type="caution">
    <text evidence="2">The sequence shown here is derived from an EMBL/GenBank/DDBJ whole genome shotgun (WGS) entry which is preliminary data.</text>
</comment>
<accession>A0ABP3XEX0</accession>
<protein>
    <submittedName>
        <fullName evidence="2">Uncharacterized protein</fullName>
    </submittedName>
</protein>
<keyword evidence="1" id="KW-1133">Transmembrane helix</keyword>
<evidence type="ECO:0000256" key="1">
    <source>
        <dbReference type="SAM" id="Phobius"/>
    </source>
</evidence>
<feature type="transmembrane region" description="Helical" evidence="1">
    <location>
        <begin position="21"/>
        <end position="38"/>
    </location>
</feature>
<dbReference type="RefSeq" id="WP_346043415.1">
    <property type="nucleotide sequence ID" value="NZ_BAAACP010000005.1"/>
</dbReference>
<sequence>MNNNEKYQSNNKVLVQKSVKSGLSFGAGLAMVISYTAWKSIPWAIFHGILSWIYVIYYWIKYK</sequence>
<proteinExistence type="predicted"/>